<reference evidence="9" key="1">
    <citation type="submission" date="2016-10" db="EMBL/GenBank/DDBJ databases">
        <authorList>
            <person name="Varghese N."/>
            <person name="Submissions S."/>
        </authorList>
    </citation>
    <scope>NUCLEOTIDE SEQUENCE [LARGE SCALE GENOMIC DNA]</scope>
    <source>
        <strain evidence="9">DSM 16995</strain>
    </source>
</reference>
<sequence length="420" mass="45977">MKMSLAKLFLVLAVALMLAVPQVSMAKELNGDLEIFSWWAGDEGPALQALIKQYKDQNPNVNVIDATVTGGSGVNAKAVLKTRMLGNEPPDSFQVHSGQELIGTWVKADRMEDLTFLFKEQGWMDAFPEGLIKLIGTDDGIWSVPVTIHRSNVMWYIPANLKKWGVTAPKTWADFLKIAPKLQKEGIVPLAMAENWTVNHLWESVALASLGADKWDALWSGKLRFDSPDVVKAWELFGKILKYTNKDASSLSWQQATDMMIDGKAAFNIMGDWAAGYMSTTKKMAPGKDFGWATSPDTGGEFMFLSDSFGLPKGAPNRDNAIAWLKVLGSKKGSDTFNPLKGSISPRTDSDLSKYNAYLQSASADFGKDRVVGSLAHGVAANETFMGGFSQIMEMFLKTHNAKAVSMACQQLADKSKIGK</sequence>
<dbReference type="PANTHER" id="PTHR43649:SF28">
    <property type="entry name" value="BINDING PROTEIN COMPONENT OF ABC SUGAR TRANSPORTER-RELATED"/>
    <property type="match status" value="1"/>
</dbReference>
<organism evidence="8 9">
    <name type="scientific">Maridesulfovibrio ferrireducens</name>
    <dbReference type="NCBI Taxonomy" id="246191"/>
    <lineage>
        <taxon>Bacteria</taxon>
        <taxon>Pseudomonadati</taxon>
        <taxon>Thermodesulfobacteriota</taxon>
        <taxon>Desulfovibrionia</taxon>
        <taxon>Desulfovibrionales</taxon>
        <taxon>Desulfovibrionaceae</taxon>
        <taxon>Maridesulfovibrio</taxon>
    </lineage>
</organism>
<dbReference type="Gene3D" id="3.40.190.10">
    <property type="entry name" value="Periplasmic binding protein-like II"/>
    <property type="match status" value="2"/>
</dbReference>
<dbReference type="InterPro" id="IPR050490">
    <property type="entry name" value="Bact_solute-bd_prot1"/>
</dbReference>
<dbReference type="RefSeq" id="WP_092162858.1">
    <property type="nucleotide sequence ID" value="NZ_FNGA01000005.1"/>
</dbReference>
<accession>A0A1G9KR94</accession>
<keyword evidence="9" id="KW-1185">Reference proteome</keyword>
<feature type="chain" id="PRO_5011495604" description="Probable sugar-binding periplasmic protein" evidence="7">
    <location>
        <begin position="27"/>
        <end position="420"/>
    </location>
</feature>
<evidence type="ECO:0000256" key="7">
    <source>
        <dbReference type="SAM" id="SignalP"/>
    </source>
</evidence>
<dbReference type="OrthoDB" id="9811951at2"/>
<keyword evidence="3" id="KW-0813">Transport</keyword>
<evidence type="ECO:0000313" key="9">
    <source>
        <dbReference type="Proteomes" id="UP000199053"/>
    </source>
</evidence>
<protein>
    <recommendedName>
        <fullName evidence="6">Probable sugar-binding periplasmic protein</fullName>
    </recommendedName>
</protein>
<evidence type="ECO:0000313" key="8">
    <source>
        <dbReference type="EMBL" id="SDL52172.1"/>
    </source>
</evidence>
<evidence type="ECO:0000256" key="6">
    <source>
        <dbReference type="ARBA" id="ARBA00049753"/>
    </source>
</evidence>
<dbReference type="PANTHER" id="PTHR43649">
    <property type="entry name" value="ARABINOSE-BINDING PROTEIN-RELATED"/>
    <property type="match status" value="1"/>
</dbReference>
<dbReference type="InterPro" id="IPR006059">
    <property type="entry name" value="SBP"/>
</dbReference>
<dbReference type="Pfam" id="PF01547">
    <property type="entry name" value="SBP_bac_1"/>
    <property type="match status" value="1"/>
</dbReference>
<proteinExistence type="inferred from homology"/>
<keyword evidence="4 7" id="KW-0732">Signal</keyword>
<evidence type="ECO:0000256" key="5">
    <source>
        <dbReference type="ARBA" id="ARBA00049629"/>
    </source>
</evidence>
<dbReference type="Proteomes" id="UP000199053">
    <property type="component" value="Unassembled WGS sequence"/>
</dbReference>
<comment type="subcellular location">
    <subcellularLocation>
        <location evidence="1">Periplasm</location>
    </subcellularLocation>
</comment>
<comment type="function">
    <text evidence="5">Part of a binding-protein-dependent transport system for a sugar.</text>
</comment>
<dbReference type="EMBL" id="FNGA01000005">
    <property type="protein sequence ID" value="SDL52172.1"/>
    <property type="molecule type" value="Genomic_DNA"/>
</dbReference>
<evidence type="ECO:0000256" key="2">
    <source>
        <dbReference type="ARBA" id="ARBA00008520"/>
    </source>
</evidence>
<name>A0A1G9KR94_9BACT</name>
<dbReference type="AlphaFoldDB" id="A0A1G9KR94"/>
<evidence type="ECO:0000256" key="4">
    <source>
        <dbReference type="ARBA" id="ARBA00022729"/>
    </source>
</evidence>
<dbReference type="STRING" id="246191.SAMN05660337_3185"/>
<comment type="similarity">
    <text evidence="2">Belongs to the bacterial solute-binding protein 1 family.</text>
</comment>
<dbReference type="SUPFAM" id="SSF53850">
    <property type="entry name" value="Periplasmic binding protein-like II"/>
    <property type="match status" value="1"/>
</dbReference>
<feature type="signal peptide" evidence="7">
    <location>
        <begin position="1"/>
        <end position="26"/>
    </location>
</feature>
<evidence type="ECO:0000256" key="3">
    <source>
        <dbReference type="ARBA" id="ARBA00022448"/>
    </source>
</evidence>
<dbReference type="GO" id="GO:0042597">
    <property type="term" value="C:periplasmic space"/>
    <property type="evidence" value="ECO:0007669"/>
    <property type="project" value="UniProtKB-SubCell"/>
</dbReference>
<gene>
    <name evidence="8" type="ORF">SAMN05660337_3185</name>
</gene>
<evidence type="ECO:0000256" key="1">
    <source>
        <dbReference type="ARBA" id="ARBA00004418"/>
    </source>
</evidence>